<name>A0A1H8J084_9RHOB</name>
<sequence length="190" mass="20041">MGRVQGHPGCGQIGAVKAALAVHMFGGDQIAADGAVTARADRQIGPPGQFADHPGVARGQRQRHVARDTGQAQHLDFLRGGQRQQDRHGVILSGIGVDDDLPARHVSSLLRLRGPCVRRAAMSTTSPVLSAWPCQLRIISGVPRGSTVPRCGTGAAKPHSGAKPVGYGNYFIVIRLLAPAFCLGFASFWI</sequence>
<protein>
    <submittedName>
        <fullName evidence="2">Uncharacterized protein</fullName>
    </submittedName>
</protein>
<evidence type="ECO:0000313" key="2">
    <source>
        <dbReference type="EMBL" id="SEN73388.1"/>
    </source>
</evidence>
<keyword evidence="1" id="KW-0812">Transmembrane</keyword>
<evidence type="ECO:0000313" key="3">
    <source>
        <dbReference type="Proteomes" id="UP000182160"/>
    </source>
</evidence>
<dbReference type="Proteomes" id="UP000182160">
    <property type="component" value="Unassembled WGS sequence"/>
</dbReference>
<evidence type="ECO:0000256" key="1">
    <source>
        <dbReference type="SAM" id="Phobius"/>
    </source>
</evidence>
<keyword evidence="1" id="KW-0472">Membrane</keyword>
<dbReference type="EMBL" id="FOBO01000026">
    <property type="protein sequence ID" value="SEN73388.1"/>
    <property type="molecule type" value="Genomic_DNA"/>
</dbReference>
<reference evidence="2 3" key="1">
    <citation type="submission" date="2016-10" db="EMBL/GenBank/DDBJ databases">
        <authorList>
            <person name="de Groot N.N."/>
        </authorList>
    </citation>
    <scope>NUCLEOTIDE SEQUENCE [LARGE SCALE GENOMIC DNA]</scope>
    <source>
        <strain evidence="2 3">DSM 11457</strain>
    </source>
</reference>
<proteinExistence type="predicted"/>
<dbReference type="AlphaFoldDB" id="A0A1H8J084"/>
<accession>A0A1H8J084</accession>
<gene>
    <name evidence="2" type="ORF">SAMN04488077_12619</name>
</gene>
<keyword evidence="1" id="KW-1133">Transmembrane helix</keyword>
<organism evidence="2 3">
    <name type="scientific">Roseovarius tolerans</name>
    <dbReference type="NCBI Taxonomy" id="74031"/>
    <lineage>
        <taxon>Bacteria</taxon>
        <taxon>Pseudomonadati</taxon>
        <taxon>Pseudomonadota</taxon>
        <taxon>Alphaproteobacteria</taxon>
        <taxon>Rhodobacterales</taxon>
        <taxon>Roseobacteraceae</taxon>
        <taxon>Roseovarius</taxon>
    </lineage>
</organism>
<feature type="transmembrane region" description="Helical" evidence="1">
    <location>
        <begin position="167"/>
        <end position="189"/>
    </location>
</feature>